<protein>
    <recommendedName>
        <fullName evidence="3">Antirepressor protein C-terminal domain-containing protein</fullName>
    </recommendedName>
</protein>
<organism evidence="1 2">
    <name type="scientific">Serratia surfactantfaciens</name>
    <dbReference type="NCBI Taxonomy" id="2741499"/>
    <lineage>
        <taxon>Bacteria</taxon>
        <taxon>Pseudomonadati</taxon>
        <taxon>Pseudomonadota</taxon>
        <taxon>Gammaproteobacteria</taxon>
        <taxon>Enterobacterales</taxon>
        <taxon>Yersiniaceae</taxon>
        <taxon>Serratia</taxon>
    </lineage>
</organism>
<name>A0ABS0LWA9_9GAMM</name>
<dbReference type="RefSeq" id="WP_019456462.1">
    <property type="nucleotide sequence ID" value="NZ_CP016948.1"/>
</dbReference>
<proteinExistence type="predicted"/>
<dbReference type="Proteomes" id="UP000635335">
    <property type="component" value="Unassembled WGS sequence"/>
</dbReference>
<dbReference type="EMBL" id="JADUMB010000001">
    <property type="protein sequence ID" value="MBH1919592.1"/>
    <property type="molecule type" value="Genomic_DNA"/>
</dbReference>
<reference evidence="1 2" key="1">
    <citation type="submission" date="2020-11" db="EMBL/GenBank/DDBJ databases">
        <title>Enhanced detection system for hospital associated transmission using whole genome sequencing surveillance.</title>
        <authorList>
            <person name="Harrison L.H."/>
            <person name="Van Tyne D."/>
            <person name="Marsh J.W."/>
            <person name="Griffith M.P."/>
            <person name="Snyder D.J."/>
            <person name="Cooper V.S."/>
            <person name="Mustapha M."/>
        </authorList>
    </citation>
    <scope>NUCLEOTIDE SEQUENCE [LARGE SCALE GENOMIC DNA]</scope>
    <source>
        <strain evidence="1 2">SER00227</strain>
    </source>
</reference>
<evidence type="ECO:0000313" key="2">
    <source>
        <dbReference type="Proteomes" id="UP000635335"/>
    </source>
</evidence>
<sequence>MQKKEFILPGIKKTSENHDGLPSASEDYDTFKYLADVGAVLGYGRTRFYQWCRGRGFLTPMNVPSHEMISLGYMVAVLSESGHTRVYVTPDGFSYVSGALAADIQRGMVKL</sequence>
<comment type="caution">
    <text evidence="1">The sequence shown here is derived from an EMBL/GenBank/DDBJ whole genome shotgun (WGS) entry which is preliminary data.</text>
</comment>
<accession>A0ABS0LWA9</accession>
<keyword evidence="2" id="KW-1185">Reference proteome</keyword>
<gene>
    <name evidence="1" type="ORF">I5U16_05395</name>
</gene>
<evidence type="ECO:0000313" key="1">
    <source>
        <dbReference type="EMBL" id="MBH1919592.1"/>
    </source>
</evidence>
<evidence type="ECO:0008006" key="3">
    <source>
        <dbReference type="Google" id="ProtNLM"/>
    </source>
</evidence>